<dbReference type="Pfam" id="PF02037">
    <property type="entry name" value="SAP"/>
    <property type="match status" value="1"/>
</dbReference>
<dbReference type="InterPro" id="IPR003034">
    <property type="entry name" value="SAP_dom"/>
</dbReference>
<feature type="domain" description="SAP" evidence="2">
    <location>
        <begin position="167"/>
        <end position="201"/>
    </location>
</feature>
<dbReference type="HOGENOM" id="CLU_1315861_0_0_1"/>
<dbReference type="EMBL" id="KN831970">
    <property type="protein sequence ID" value="KIO04592.1"/>
    <property type="molecule type" value="Genomic_DNA"/>
</dbReference>
<evidence type="ECO:0000256" key="1">
    <source>
        <dbReference type="SAM" id="Phobius"/>
    </source>
</evidence>
<keyword evidence="4" id="KW-1185">Reference proteome</keyword>
<evidence type="ECO:0000313" key="4">
    <source>
        <dbReference type="Proteomes" id="UP000054217"/>
    </source>
</evidence>
<gene>
    <name evidence="3" type="ORF">M404DRAFT_26056</name>
</gene>
<proteinExistence type="predicted"/>
<keyword evidence="1" id="KW-0812">Transmembrane</keyword>
<evidence type="ECO:0000313" key="3">
    <source>
        <dbReference type="EMBL" id="KIO04592.1"/>
    </source>
</evidence>
<dbReference type="InterPro" id="IPR036361">
    <property type="entry name" value="SAP_dom_sf"/>
</dbReference>
<dbReference type="OrthoDB" id="3210866at2759"/>
<reference evidence="4" key="2">
    <citation type="submission" date="2015-01" db="EMBL/GenBank/DDBJ databases">
        <title>Evolutionary Origins and Diversification of the Mycorrhizal Mutualists.</title>
        <authorList>
            <consortium name="DOE Joint Genome Institute"/>
            <consortium name="Mycorrhizal Genomics Consortium"/>
            <person name="Kohler A."/>
            <person name="Kuo A."/>
            <person name="Nagy L.G."/>
            <person name="Floudas D."/>
            <person name="Copeland A."/>
            <person name="Barry K.W."/>
            <person name="Cichocki N."/>
            <person name="Veneault-Fourrey C."/>
            <person name="LaButti K."/>
            <person name="Lindquist E.A."/>
            <person name="Lipzen A."/>
            <person name="Lundell T."/>
            <person name="Morin E."/>
            <person name="Murat C."/>
            <person name="Riley R."/>
            <person name="Ohm R."/>
            <person name="Sun H."/>
            <person name="Tunlid A."/>
            <person name="Henrissat B."/>
            <person name="Grigoriev I.V."/>
            <person name="Hibbett D.S."/>
            <person name="Martin F."/>
        </authorList>
    </citation>
    <scope>NUCLEOTIDE SEQUENCE [LARGE SCALE GENOMIC DNA]</scope>
    <source>
        <strain evidence="4">Marx 270</strain>
    </source>
</reference>
<dbReference type="Proteomes" id="UP000054217">
    <property type="component" value="Unassembled WGS sequence"/>
</dbReference>
<evidence type="ECO:0000259" key="2">
    <source>
        <dbReference type="PROSITE" id="PS50800"/>
    </source>
</evidence>
<name>A0A0C3K4T6_PISTI</name>
<sequence>MATPSTVPSSPSSSSNVTLPELPALGIVLGISIFISLIICYKVYSQVLLDFSPIVLKICAWICPPRKGLYDPSVQESFFCIEAEQLDHQAVAMVSHPTKAQSAAELKLATMWDTSEAQSTAKLSARAANTSVDGHGPCSLQSCEGVLLFPTHQFSCNRQPEVEHININVMTAKELKALCRKLGLSQTGTKQVLLERLEAFSQDHNAWQW</sequence>
<reference evidence="3 4" key="1">
    <citation type="submission" date="2014-04" db="EMBL/GenBank/DDBJ databases">
        <authorList>
            <consortium name="DOE Joint Genome Institute"/>
            <person name="Kuo A."/>
            <person name="Kohler A."/>
            <person name="Costa M.D."/>
            <person name="Nagy L.G."/>
            <person name="Floudas D."/>
            <person name="Copeland A."/>
            <person name="Barry K.W."/>
            <person name="Cichocki N."/>
            <person name="Veneault-Fourrey C."/>
            <person name="LaButti K."/>
            <person name="Lindquist E.A."/>
            <person name="Lipzen A."/>
            <person name="Lundell T."/>
            <person name="Morin E."/>
            <person name="Murat C."/>
            <person name="Sun H."/>
            <person name="Tunlid A."/>
            <person name="Henrissat B."/>
            <person name="Grigoriev I.V."/>
            <person name="Hibbett D.S."/>
            <person name="Martin F."/>
            <person name="Nordberg H.P."/>
            <person name="Cantor M.N."/>
            <person name="Hua S.X."/>
        </authorList>
    </citation>
    <scope>NUCLEOTIDE SEQUENCE [LARGE SCALE GENOMIC DNA]</scope>
    <source>
        <strain evidence="3 4">Marx 270</strain>
    </source>
</reference>
<accession>A0A0C3K4T6</accession>
<keyword evidence="1" id="KW-1133">Transmembrane helix</keyword>
<dbReference type="AlphaFoldDB" id="A0A0C3K4T6"/>
<protein>
    <recommendedName>
        <fullName evidence="2">SAP domain-containing protein</fullName>
    </recommendedName>
</protein>
<dbReference type="PROSITE" id="PS50800">
    <property type="entry name" value="SAP"/>
    <property type="match status" value="1"/>
</dbReference>
<feature type="transmembrane region" description="Helical" evidence="1">
    <location>
        <begin position="22"/>
        <end position="44"/>
    </location>
</feature>
<dbReference type="SUPFAM" id="SSF68906">
    <property type="entry name" value="SAP domain"/>
    <property type="match status" value="1"/>
</dbReference>
<organism evidence="3 4">
    <name type="scientific">Pisolithus tinctorius Marx 270</name>
    <dbReference type="NCBI Taxonomy" id="870435"/>
    <lineage>
        <taxon>Eukaryota</taxon>
        <taxon>Fungi</taxon>
        <taxon>Dikarya</taxon>
        <taxon>Basidiomycota</taxon>
        <taxon>Agaricomycotina</taxon>
        <taxon>Agaricomycetes</taxon>
        <taxon>Agaricomycetidae</taxon>
        <taxon>Boletales</taxon>
        <taxon>Sclerodermatineae</taxon>
        <taxon>Pisolithaceae</taxon>
        <taxon>Pisolithus</taxon>
    </lineage>
</organism>
<keyword evidence="1" id="KW-0472">Membrane</keyword>
<dbReference type="SMART" id="SM00513">
    <property type="entry name" value="SAP"/>
    <property type="match status" value="1"/>
</dbReference>
<dbReference type="Gene3D" id="1.10.720.30">
    <property type="entry name" value="SAP domain"/>
    <property type="match status" value="1"/>
</dbReference>
<dbReference type="InParanoid" id="A0A0C3K4T6"/>